<sequence length="208" mass="22265">MTTIDASERFTTLPDDAALAATVTALEGNGFTVEVVDDLDAARRATLARIPDGSSVMTNTSVTLKETGIEDAINAGGPYDSARNRMNALDYQTQLQEMKAIAGQPDYALGSVHAVTHDGALLIASASGSQLASYAWGAAHVVFVVGAQKIVPTLQDAHDRIHQHSLVLEDVRAQAAYGQHSSVNKIMEIRREFPGRVHIVLIRQVVGY</sequence>
<organism evidence="2 3">
    <name type="scientific">Nonomuraea maritima</name>
    <dbReference type="NCBI Taxonomy" id="683260"/>
    <lineage>
        <taxon>Bacteria</taxon>
        <taxon>Bacillati</taxon>
        <taxon>Actinomycetota</taxon>
        <taxon>Actinomycetes</taxon>
        <taxon>Streptosporangiales</taxon>
        <taxon>Streptosporangiaceae</taxon>
        <taxon>Nonomuraea</taxon>
    </lineage>
</organism>
<gene>
    <name evidence="2" type="ORF">SAMN05421874_103327</name>
</gene>
<protein>
    <submittedName>
        <fullName evidence="2">Uncharacterized ACR, YkgG family COG1556</fullName>
    </submittedName>
</protein>
<dbReference type="PANTHER" id="PTHR36179:SF2">
    <property type="entry name" value="LUD DOMAIN-CONTAINING PROTEIN"/>
    <property type="match status" value="1"/>
</dbReference>
<dbReference type="Pfam" id="PF02589">
    <property type="entry name" value="LUD_dom"/>
    <property type="match status" value="1"/>
</dbReference>
<feature type="domain" description="LUD" evidence="1">
    <location>
        <begin position="21"/>
        <end position="202"/>
    </location>
</feature>
<keyword evidence="3" id="KW-1185">Reference proteome</keyword>
<dbReference type="InterPro" id="IPR003741">
    <property type="entry name" value="LUD_dom"/>
</dbReference>
<dbReference type="RefSeq" id="WP_090761420.1">
    <property type="nucleotide sequence ID" value="NZ_FNFB01000003.1"/>
</dbReference>
<dbReference type="EMBL" id="FNFB01000003">
    <property type="protein sequence ID" value="SDJ82767.1"/>
    <property type="molecule type" value="Genomic_DNA"/>
</dbReference>
<proteinExistence type="predicted"/>
<reference evidence="2 3" key="1">
    <citation type="submission" date="2016-10" db="EMBL/GenBank/DDBJ databases">
        <authorList>
            <person name="de Groot N.N."/>
        </authorList>
    </citation>
    <scope>NUCLEOTIDE SEQUENCE [LARGE SCALE GENOMIC DNA]</scope>
    <source>
        <strain evidence="2 3">CGMCC 4.5681</strain>
    </source>
</reference>
<dbReference type="Proteomes" id="UP000198683">
    <property type="component" value="Unassembled WGS sequence"/>
</dbReference>
<evidence type="ECO:0000313" key="2">
    <source>
        <dbReference type="EMBL" id="SDJ82767.1"/>
    </source>
</evidence>
<accession>A0A1G8WXI9</accession>
<name>A0A1G8WXI9_9ACTN</name>
<dbReference type="AlphaFoldDB" id="A0A1G8WXI9"/>
<dbReference type="OrthoDB" id="4941530at2"/>
<evidence type="ECO:0000313" key="3">
    <source>
        <dbReference type="Proteomes" id="UP000198683"/>
    </source>
</evidence>
<dbReference type="PANTHER" id="PTHR36179">
    <property type="entry name" value="LUD_DOM DOMAIN-CONTAINING PROTEIN"/>
    <property type="match status" value="1"/>
</dbReference>
<evidence type="ECO:0000259" key="1">
    <source>
        <dbReference type="Pfam" id="PF02589"/>
    </source>
</evidence>
<dbReference type="STRING" id="683260.SAMN05421874_103327"/>